<comment type="caution">
    <text evidence="2">The sequence shown here is derived from an EMBL/GenBank/DDBJ whole genome shotgun (WGS) entry which is preliminary data.</text>
</comment>
<organism evidence="2 3">
    <name type="scientific">Vitis vinifera</name>
    <name type="common">Grape</name>
    <dbReference type="NCBI Taxonomy" id="29760"/>
    <lineage>
        <taxon>Eukaryota</taxon>
        <taxon>Viridiplantae</taxon>
        <taxon>Streptophyta</taxon>
        <taxon>Embryophyta</taxon>
        <taxon>Tracheophyta</taxon>
        <taxon>Spermatophyta</taxon>
        <taxon>Magnoliopsida</taxon>
        <taxon>eudicotyledons</taxon>
        <taxon>Gunneridae</taxon>
        <taxon>Pentapetalae</taxon>
        <taxon>rosids</taxon>
        <taxon>Vitales</taxon>
        <taxon>Vitaceae</taxon>
        <taxon>Viteae</taxon>
        <taxon>Vitis</taxon>
    </lineage>
</organism>
<evidence type="ECO:0000256" key="1">
    <source>
        <dbReference type="SAM" id="MobiDB-lite"/>
    </source>
</evidence>
<sequence>MLQGGKERKVSKSVGGRGGPEGKALPRGWALFAKKLRDLGVVTQEEVKLKEASRGESKLKGVLIENKEENCIEKKAVGEKKSFTDVTKEPTGKQGDALWLQVGGRGLRNRENGLGRCLVGSWGTGSVGEPEL</sequence>
<protein>
    <submittedName>
        <fullName evidence="2">Uncharacterized protein</fullName>
    </submittedName>
</protein>
<dbReference type="EMBL" id="QGNW01000132">
    <property type="protein sequence ID" value="RVW92974.1"/>
    <property type="molecule type" value="Genomic_DNA"/>
</dbReference>
<feature type="region of interest" description="Disordered" evidence="1">
    <location>
        <begin position="1"/>
        <end position="25"/>
    </location>
</feature>
<feature type="compositionally biased region" description="Basic and acidic residues" evidence="1">
    <location>
        <begin position="1"/>
        <end position="10"/>
    </location>
</feature>
<evidence type="ECO:0000313" key="3">
    <source>
        <dbReference type="Proteomes" id="UP000288805"/>
    </source>
</evidence>
<evidence type="ECO:0000313" key="2">
    <source>
        <dbReference type="EMBL" id="RVW92974.1"/>
    </source>
</evidence>
<gene>
    <name evidence="2" type="ORF">CK203_032714</name>
</gene>
<name>A0A438I8D5_VITVI</name>
<dbReference type="AlphaFoldDB" id="A0A438I8D5"/>
<accession>A0A438I8D5</accession>
<dbReference type="Proteomes" id="UP000288805">
    <property type="component" value="Unassembled WGS sequence"/>
</dbReference>
<reference evidence="2 3" key="1">
    <citation type="journal article" date="2018" name="PLoS Genet.">
        <title>Population sequencing reveals clonal diversity and ancestral inbreeding in the grapevine cultivar Chardonnay.</title>
        <authorList>
            <person name="Roach M.J."/>
            <person name="Johnson D.L."/>
            <person name="Bohlmann J."/>
            <person name="van Vuuren H.J."/>
            <person name="Jones S.J."/>
            <person name="Pretorius I.S."/>
            <person name="Schmidt S.A."/>
            <person name="Borneman A.R."/>
        </authorList>
    </citation>
    <scope>NUCLEOTIDE SEQUENCE [LARGE SCALE GENOMIC DNA]</scope>
    <source>
        <strain evidence="3">cv. Chardonnay</strain>
        <tissue evidence="2">Leaf</tissue>
    </source>
</reference>
<proteinExistence type="predicted"/>